<dbReference type="GO" id="GO:0043571">
    <property type="term" value="P:maintenance of CRISPR repeat elements"/>
    <property type="evidence" value="ECO:0007669"/>
    <property type="project" value="UniProtKB-UniRule"/>
</dbReference>
<organism evidence="10 11">
    <name type="scientific">Thermovirga lienii (strain ATCC BAA-1197 / DSM 17291 / Cas60314)</name>
    <dbReference type="NCBI Taxonomy" id="580340"/>
    <lineage>
        <taxon>Bacteria</taxon>
        <taxon>Thermotogati</taxon>
        <taxon>Synergistota</taxon>
        <taxon>Synergistia</taxon>
        <taxon>Synergistales</taxon>
        <taxon>Thermovirgaceae</taxon>
        <taxon>Thermovirga</taxon>
    </lineage>
</organism>
<evidence type="ECO:0000256" key="6">
    <source>
        <dbReference type="ARBA" id="ARBA00022801"/>
    </source>
</evidence>
<dbReference type="eggNOG" id="COG1343">
    <property type="taxonomic scope" value="Bacteria"/>
</dbReference>
<evidence type="ECO:0000256" key="1">
    <source>
        <dbReference type="ARBA" id="ARBA00001946"/>
    </source>
</evidence>
<dbReference type="GO" id="GO:0051607">
    <property type="term" value="P:defense response to virus"/>
    <property type="evidence" value="ECO:0007669"/>
    <property type="project" value="UniProtKB-UniRule"/>
</dbReference>
<dbReference type="NCBIfam" id="TIGR01573">
    <property type="entry name" value="cas2"/>
    <property type="match status" value="1"/>
</dbReference>
<name>G7V6M8_THELD</name>
<dbReference type="PANTHER" id="PTHR34405">
    <property type="entry name" value="CRISPR-ASSOCIATED ENDORIBONUCLEASE CAS2"/>
    <property type="match status" value="1"/>
</dbReference>
<evidence type="ECO:0000256" key="8">
    <source>
        <dbReference type="ARBA" id="ARBA00023118"/>
    </source>
</evidence>
<comment type="similarity">
    <text evidence="2 9">Belongs to the CRISPR-associated endoribonuclease Cas2 protein family.</text>
</comment>
<dbReference type="GO" id="GO:0016787">
    <property type="term" value="F:hydrolase activity"/>
    <property type="evidence" value="ECO:0007669"/>
    <property type="project" value="UniProtKB-KW"/>
</dbReference>
<dbReference type="GO" id="GO:0046872">
    <property type="term" value="F:metal ion binding"/>
    <property type="evidence" value="ECO:0007669"/>
    <property type="project" value="UniProtKB-UniRule"/>
</dbReference>
<dbReference type="HOGENOM" id="CLU_161124_0_1_0"/>
<dbReference type="AlphaFoldDB" id="G7V6M8"/>
<keyword evidence="11" id="KW-1185">Reference proteome</keyword>
<reference evidence="10 11" key="2">
    <citation type="journal article" date="2012" name="Stand. Genomic Sci.">
        <title>Genome sequence of the moderately thermophilic, amino-acid-degrading and sulfur-reducing bacterium Thermovirga lienii type strain (Cas60314(T)).</title>
        <authorList>
            <person name="Goker M."/>
            <person name="Saunders E."/>
            <person name="Lapidus A."/>
            <person name="Nolan M."/>
            <person name="Lucas S."/>
            <person name="Hammon N."/>
            <person name="Deshpande S."/>
            <person name="Cheng J.F."/>
            <person name="Han C."/>
            <person name="Tapia R."/>
            <person name="Goodwin L.A."/>
            <person name="Pitluck S."/>
            <person name="Liolios K."/>
            <person name="Mavromatis K."/>
            <person name="Pagani I."/>
            <person name="Ivanova N."/>
            <person name="Mikhailova N."/>
            <person name="Pati A."/>
            <person name="Chen A."/>
            <person name="Palaniappan K."/>
            <person name="Land M."/>
            <person name="Chang Y.J."/>
            <person name="Jeffries C.D."/>
            <person name="Brambilla E.M."/>
            <person name="Rohde M."/>
            <person name="Spring S."/>
            <person name="Detter J.C."/>
            <person name="Woyke T."/>
            <person name="Bristow J."/>
            <person name="Eisen J.A."/>
            <person name="Markowitz V."/>
            <person name="Hugenholtz P."/>
            <person name="Kyrpides N.C."/>
            <person name="Klenk H.P."/>
        </authorList>
    </citation>
    <scope>NUCLEOTIDE SEQUENCE [LARGE SCALE GENOMIC DNA]</scope>
    <source>
        <strain evidence="11">ATCC BAA-1197 / DSM 17291 / Cas60314</strain>
    </source>
</reference>
<evidence type="ECO:0000313" key="10">
    <source>
        <dbReference type="EMBL" id="AER65987.1"/>
    </source>
</evidence>
<evidence type="ECO:0000256" key="3">
    <source>
        <dbReference type="ARBA" id="ARBA00022722"/>
    </source>
</evidence>
<dbReference type="SUPFAM" id="SSF143430">
    <property type="entry name" value="TTP0101/SSO1404-like"/>
    <property type="match status" value="1"/>
</dbReference>
<keyword evidence="4 9" id="KW-0479">Metal-binding</keyword>
<dbReference type="Proteomes" id="UP000005868">
    <property type="component" value="Chromosome"/>
</dbReference>
<dbReference type="InterPro" id="IPR021127">
    <property type="entry name" value="CRISPR_associated_Cas2"/>
</dbReference>
<comment type="cofactor">
    <cofactor evidence="1 9">
        <name>Mg(2+)</name>
        <dbReference type="ChEBI" id="CHEBI:18420"/>
    </cofactor>
</comment>
<evidence type="ECO:0000256" key="2">
    <source>
        <dbReference type="ARBA" id="ARBA00009959"/>
    </source>
</evidence>
<protein>
    <recommendedName>
        <fullName evidence="9">CRISPR-associated endoribonuclease Cas2</fullName>
        <ecNumber evidence="9">3.1.-.-</ecNumber>
    </recommendedName>
</protein>
<dbReference type="Gene3D" id="3.30.70.240">
    <property type="match status" value="1"/>
</dbReference>
<evidence type="ECO:0000256" key="5">
    <source>
        <dbReference type="ARBA" id="ARBA00022759"/>
    </source>
</evidence>
<dbReference type="STRING" id="580340.Tlie_0246"/>
<dbReference type="HAMAP" id="MF_01471">
    <property type="entry name" value="Cas2"/>
    <property type="match status" value="1"/>
</dbReference>
<keyword evidence="3 9" id="KW-0540">Nuclease</keyword>
<dbReference type="InterPro" id="IPR019199">
    <property type="entry name" value="Virulence_VapD/CRISPR_Cas2"/>
</dbReference>
<keyword evidence="8 9" id="KW-0051">Antiviral defense</keyword>
<proteinExistence type="inferred from homology"/>
<gene>
    <name evidence="9" type="primary">cas2</name>
    <name evidence="10" type="ordered locus">Tlie_0246</name>
</gene>
<evidence type="ECO:0000313" key="11">
    <source>
        <dbReference type="Proteomes" id="UP000005868"/>
    </source>
</evidence>
<evidence type="ECO:0000256" key="7">
    <source>
        <dbReference type="ARBA" id="ARBA00022842"/>
    </source>
</evidence>
<comment type="subunit">
    <text evidence="9">Homodimer, forms a heterotetramer with a Cas1 homodimer.</text>
</comment>
<dbReference type="CDD" id="cd09725">
    <property type="entry name" value="Cas2_I_II_III"/>
    <property type="match status" value="1"/>
</dbReference>
<comment type="function">
    <text evidence="9">CRISPR (clustered regularly interspaced short palindromic repeat), is an adaptive immune system that provides protection against mobile genetic elements (viruses, transposable elements and conjugative plasmids). CRISPR clusters contain sequences complementary to antecedent mobile elements and target invading nucleic acids. CRISPR clusters are transcribed and processed into CRISPR RNA (crRNA). Functions as a ssRNA-specific endoribonuclease. Involved in the integration of spacer DNA into the CRISPR cassette.</text>
</comment>
<accession>G7V6M8</accession>
<keyword evidence="7 9" id="KW-0460">Magnesium</keyword>
<feature type="binding site" evidence="9">
    <location>
        <position position="8"/>
    </location>
    <ligand>
        <name>Mg(2+)</name>
        <dbReference type="ChEBI" id="CHEBI:18420"/>
        <note>catalytic</note>
    </ligand>
</feature>
<dbReference type="EMBL" id="CP003096">
    <property type="protein sequence ID" value="AER65987.1"/>
    <property type="molecule type" value="Genomic_DNA"/>
</dbReference>
<sequence>MFRVLVYDVSQKKVYKVRRYLADKMFWVQNSTFEGYLTEEQKLVVMESLGKILDPEEDSIMIFSTESEYAWKKMILGVDKSCISYLLKYGGGEKDEEQEGN</sequence>
<dbReference type="Pfam" id="PF09827">
    <property type="entry name" value="CRISPR_Cas2"/>
    <property type="match status" value="1"/>
</dbReference>
<reference evidence="11" key="1">
    <citation type="submission" date="2011-10" db="EMBL/GenBank/DDBJ databases">
        <title>The complete genome of chromosome of Thermovirga lienii DSM 17291.</title>
        <authorList>
            <consortium name="US DOE Joint Genome Institute (JGI-PGF)"/>
            <person name="Lucas S."/>
            <person name="Copeland A."/>
            <person name="Lapidus A."/>
            <person name="Glavina del Rio T."/>
            <person name="Dalin E."/>
            <person name="Tice H."/>
            <person name="Bruce D."/>
            <person name="Goodwin L."/>
            <person name="Pitluck S."/>
            <person name="Peters L."/>
            <person name="Mikhailova N."/>
            <person name="Saunders E."/>
            <person name="Kyrpides N."/>
            <person name="Mavromatis K."/>
            <person name="Ivanova N."/>
            <person name="Last F.I."/>
            <person name="Brettin T."/>
            <person name="Detter J.C."/>
            <person name="Han C."/>
            <person name="Larimer F."/>
            <person name="Land M."/>
            <person name="Hauser L."/>
            <person name="Markowitz V."/>
            <person name="Cheng J.-F."/>
            <person name="Hugenholtz P."/>
            <person name="Woyke T."/>
            <person name="Wu D."/>
            <person name="Spring S."/>
            <person name="Schroeder M."/>
            <person name="Brambilla E.-M."/>
            <person name="Klenk H.-P."/>
            <person name="Eisen J.A."/>
        </authorList>
    </citation>
    <scope>NUCLEOTIDE SEQUENCE [LARGE SCALE GENOMIC DNA]</scope>
    <source>
        <strain evidence="11">ATCC BAA-1197 / DSM 17291 / Cas60314</strain>
    </source>
</reference>
<dbReference type="KEGG" id="tli:Tlie_0246"/>
<evidence type="ECO:0000256" key="4">
    <source>
        <dbReference type="ARBA" id="ARBA00022723"/>
    </source>
</evidence>
<keyword evidence="5 9" id="KW-0255">Endonuclease</keyword>
<dbReference type="EC" id="3.1.-.-" evidence="9"/>
<evidence type="ECO:0000256" key="9">
    <source>
        <dbReference type="HAMAP-Rule" id="MF_01471"/>
    </source>
</evidence>
<keyword evidence="6 9" id="KW-0378">Hydrolase</keyword>
<dbReference type="GO" id="GO:0004521">
    <property type="term" value="F:RNA endonuclease activity"/>
    <property type="evidence" value="ECO:0007669"/>
    <property type="project" value="InterPro"/>
</dbReference>